<dbReference type="InterPro" id="IPR029062">
    <property type="entry name" value="Class_I_gatase-like"/>
</dbReference>
<reference evidence="3" key="1">
    <citation type="submission" date="2018-04" db="EMBL/GenBank/DDBJ databases">
        <authorList>
            <person name="Cornet L."/>
        </authorList>
    </citation>
    <scope>NUCLEOTIDE SEQUENCE [LARGE SCALE GENOMIC DNA]</scope>
</reference>
<evidence type="ECO:0000259" key="1">
    <source>
        <dbReference type="Pfam" id="PF00117"/>
    </source>
</evidence>
<reference evidence="2 3" key="2">
    <citation type="submission" date="2018-06" db="EMBL/GenBank/DDBJ databases">
        <title>Metagenomic assembly of (sub)arctic Cyanobacteria and their associated microbiome from non-axenic cultures.</title>
        <authorList>
            <person name="Baurain D."/>
        </authorList>
    </citation>
    <scope>NUCLEOTIDE SEQUENCE [LARGE SCALE GENOMIC DNA]</scope>
    <source>
        <strain evidence="2">ULC041bin1</strain>
    </source>
</reference>
<dbReference type="AlphaFoldDB" id="A0A2W4W153"/>
<evidence type="ECO:0000313" key="3">
    <source>
        <dbReference type="Proteomes" id="UP000249081"/>
    </source>
</evidence>
<sequence>MGEVLKSLGFTLDQRCPAIGQSLPATLDGHSAVVVFGGPMSANDDHLAFIRQELDWIATVLAAEKPYLGICLGAQLLARSLGATVALQGAGQREIGYYPVLPTPAGREILPHPLVVYQWHQEGFELPVGSHLLATGSSFPHQAFRYGRRAYGLQFHPEITATMVNHWTTEGADQLALPGAQGRPYHLSQHRLYSPGVEIWLRQFLARWVGAPVRAEAVWEHCHAHALQAHQAHQAHQGLALDSREDQQNMTALG</sequence>
<proteinExistence type="predicted"/>
<dbReference type="SUPFAM" id="SSF52317">
    <property type="entry name" value="Class I glutamine amidotransferase-like"/>
    <property type="match status" value="1"/>
</dbReference>
<dbReference type="InterPro" id="IPR044992">
    <property type="entry name" value="ChyE-like"/>
</dbReference>
<dbReference type="InterPro" id="IPR017926">
    <property type="entry name" value="GATASE"/>
</dbReference>
<comment type="caution">
    <text evidence="2">The sequence shown here is derived from an EMBL/GenBank/DDBJ whole genome shotgun (WGS) entry which is preliminary data.</text>
</comment>
<dbReference type="PRINTS" id="PR00096">
    <property type="entry name" value="GATASE"/>
</dbReference>
<gene>
    <name evidence="2" type="ORF">DCF17_18225</name>
</gene>
<dbReference type="PANTHER" id="PTHR42695">
    <property type="entry name" value="GLUTAMINE AMIDOTRANSFERASE YLR126C-RELATED"/>
    <property type="match status" value="1"/>
</dbReference>
<dbReference type="PROSITE" id="PS51273">
    <property type="entry name" value="GATASE_TYPE_1"/>
    <property type="match status" value="1"/>
</dbReference>
<dbReference type="Gene3D" id="3.40.50.880">
    <property type="match status" value="1"/>
</dbReference>
<dbReference type="GO" id="GO:0016740">
    <property type="term" value="F:transferase activity"/>
    <property type="evidence" value="ECO:0007669"/>
    <property type="project" value="UniProtKB-KW"/>
</dbReference>
<dbReference type="GO" id="GO:0005829">
    <property type="term" value="C:cytosol"/>
    <property type="evidence" value="ECO:0007669"/>
    <property type="project" value="TreeGrafter"/>
</dbReference>
<evidence type="ECO:0000313" key="2">
    <source>
        <dbReference type="EMBL" id="PZO35779.1"/>
    </source>
</evidence>
<dbReference type="EMBL" id="QBMN01000159">
    <property type="protein sequence ID" value="PZO35779.1"/>
    <property type="molecule type" value="Genomic_DNA"/>
</dbReference>
<dbReference type="PANTHER" id="PTHR42695:SF5">
    <property type="entry name" value="GLUTAMINE AMIDOTRANSFERASE YLR126C-RELATED"/>
    <property type="match status" value="1"/>
</dbReference>
<accession>A0A2W4W153</accession>
<dbReference type="Proteomes" id="UP000249081">
    <property type="component" value="Unassembled WGS sequence"/>
</dbReference>
<name>A0A2W4W153_9CYAN</name>
<organism evidence="2 3">
    <name type="scientific">Shackletoniella antarctica</name>
    <dbReference type="NCBI Taxonomy" id="268115"/>
    <lineage>
        <taxon>Bacteria</taxon>
        <taxon>Bacillati</taxon>
        <taxon>Cyanobacteriota</taxon>
        <taxon>Cyanophyceae</taxon>
        <taxon>Oculatellales</taxon>
        <taxon>Oculatellaceae</taxon>
        <taxon>Shackletoniella</taxon>
    </lineage>
</organism>
<dbReference type="CDD" id="cd01741">
    <property type="entry name" value="GATase1_1"/>
    <property type="match status" value="1"/>
</dbReference>
<keyword evidence="2" id="KW-0315">Glutamine amidotransferase</keyword>
<dbReference type="Pfam" id="PF00117">
    <property type="entry name" value="GATase"/>
    <property type="match status" value="1"/>
</dbReference>
<feature type="domain" description="Glutamine amidotransferase" evidence="1">
    <location>
        <begin position="29"/>
        <end position="162"/>
    </location>
</feature>
<protein>
    <submittedName>
        <fullName evidence="2">Glutamine amidotransferase</fullName>
    </submittedName>
</protein>
<keyword evidence="2" id="KW-0808">Transferase</keyword>
<dbReference type="PRINTS" id="PR00097">
    <property type="entry name" value="ANTSNTHASEII"/>
</dbReference>